<keyword evidence="4" id="KW-1185">Reference proteome</keyword>
<dbReference type="KEGG" id="sgs:AVL59_00330"/>
<dbReference type="AlphaFoldDB" id="A0A1B1ANR2"/>
<evidence type="ECO:0000313" key="3">
    <source>
        <dbReference type="Proteomes" id="UP000092659"/>
    </source>
</evidence>
<evidence type="ECO:0000313" key="1">
    <source>
        <dbReference type="EMBL" id="ANP48218.1"/>
    </source>
</evidence>
<dbReference type="RefSeq" id="WP_067299204.1">
    <property type="nucleotide sequence ID" value="NZ_CP016279.1"/>
</dbReference>
<protein>
    <submittedName>
        <fullName evidence="1">Uncharacterized protein</fullName>
    </submittedName>
</protein>
<dbReference type="EMBL" id="JAGGLP010000007">
    <property type="protein sequence ID" value="MBP2050857.1"/>
    <property type="molecule type" value="Genomic_DNA"/>
</dbReference>
<accession>A0A1B1ANR2</accession>
<evidence type="ECO:0000313" key="2">
    <source>
        <dbReference type="EMBL" id="MBP2050857.1"/>
    </source>
</evidence>
<name>A0A1B1ANR2_9ACTN</name>
<reference evidence="1 3" key="1">
    <citation type="submission" date="2016-06" db="EMBL/GenBank/DDBJ databases">
        <title>Complete genome sequence of Streptomyces griseochromogenes ATCC 14511, the Blasticidin S producer.</title>
        <authorList>
            <person name="Wu L."/>
        </authorList>
    </citation>
    <scope>NUCLEOTIDE SEQUENCE [LARGE SCALE GENOMIC DNA]</scope>
    <source>
        <strain evidence="1 3">ATCC 14511</strain>
    </source>
</reference>
<dbReference type="Proteomes" id="UP001519309">
    <property type="component" value="Unassembled WGS sequence"/>
</dbReference>
<sequence length="162" mass="18031">MADLLWDDVRWFFDPEVMGSLPDLRVPGASVSDWQSVADLVVERGWTFQYSEGTTVLPLPRAEAVLSRPAGSEQPRLEVRPVPDMLAIFRFHAAEEIDFDIDLREVQGQERLDVLCGFIAAIGRRLGKPVLMDTEGGDGSHPALGYDIEADRVVLMAEPPLR</sequence>
<dbReference type="EMBL" id="CP016279">
    <property type="protein sequence ID" value="ANP48218.1"/>
    <property type="molecule type" value="Genomic_DNA"/>
</dbReference>
<proteinExistence type="predicted"/>
<dbReference type="STRING" id="68214.AVL59_00330"/>
<evidence type="ECO:0000313" key="4">
    <source>
        <dbReference type="Proteomes" id="UP001519309"/>
    </source>
</evidence>
<organism evidence="1 3">
    <name type="scientific">Streptomyces griseochromogenes</name>
    <dbReference type="NCBI Taxonomy" id="68214"/>
    <lineage>
        <taxon>Bacteria</taxon>
        <taxon>Bacillati</taxon>
        <taxon>Actinomycetota</taxon>
        <taxon>Actinomycetes</taxon>
        <taxon>Kitasatosporales</taxon>
        <taxon>Streptomycetaceae</taxon>
        <taxon>Streptomyces</taxon>
    </lineage>
</organism>
<dbReference type="OrthoDB" id="7875217at2"/>
<gene>
    <name evidence="1" type="ORF">AVL59_00330</name>
    <name evidence="2" type="ORF">J2Z21_003807</name>
</gene>
<dbReference type="Proteomes" id="UP000092659">
    <property type="component" value="Chromosome"/>
</dbReference>
<reference evidence="2 4" key="2">
    <citation type="submission" date="2021-03" db="EMBL/GenBank/DDBJ databases">
        <title>Genomic Encyclopedia of Type Strains, Phase IV (KMG-IV): sequencing the most valuable type-strain genomes for metagenomic binning, comparative biology and taxonomic classification.</title>
        <authorList>
            <person name="Goeker M."/>
        </authorList>
    </citation>
    <scope>NUCLEOTIDE SEQUENCE [LARGE SCALE GENOMIC DNA]</scope>
    <source>
        <strain evidence="2 4">DSM 40499</strain>
    </source>
</reference>